<comment type="caution">
    <text evidence="3">The sequence shown here is derived from an EMBL/GenBank/DDBJ whole genome shotgun (WGS) entry which is preliminary data.</text>
</comment>
<dbReference type="Proteomes" id="UP001165122">
    <property type="component" value="Unassembled WGS sequence"/>
</dbReference>
<evidence type="ECO:0000256" key="2">
    <source>
        <dbReference type="SAM" id="Phobius"/>
    </source>
</evidence>
<name>A0A9W6ZPB0_9STRA</name>
<reference evidence="4" key="1">
    <citation type="journal article" date="2023" name="Commun. Biol.">
        <title>Genome analysis of Parmales, the sister group of diatoms, reveals the evolutionary specialization of diatoms from phago-mixotrophs to photoautotrophs.</title>
        <authorList>
            <person name="Ban H."/>
            <person name="Sato S."/>
            <person name="Yoshikawa S."/>
            <person name="Yamada K."/>
            <person name="Nakamura Y."/>
            <person name="Ichinomiya M."/>
            <person name="Sato N."/>
            <person name="Blanc-Mathieu R."/>
            <person name="Endo H."/>
            <person name="Kuwata A."/>
            <person name="Ogata H."/>
        </authorList>
    </citation>
    <scope>NUCLEOTIDE SEQUENCE [LARGE SCALE GENOMIC DNA]</scope>
    <source>
        <strain evidence="4">NIES 3700</strain>
    </source>
</reference>
<gene>
    <name evidence="3" type="ORF">TrLO_g7371</name>
</gene>
<evidence type="ECO:0000313" key="3">
    <source>
        <dbReference type="EMBL" id="GMH58364.1"/>
    </source>
</evidence>
<keyword evidence="2" id="KW-0472">Membrane</keyword>
<evidence type="ECO:0000256" key="1">
    <source>
        <dbReference type="SAM" id="MobiDB-lite"/>
    </source>
</evidence>
<keyword evidence="2" id="KW-0812">Transmembrane</keyword>
<dbReference type="AlphaFoldDB" id="A0A9W6ZPB0"/>
<protein>
    <submittedName>
        <fullName evidence="3">Uncharacterized protein</fullName>
    </submittedName>
</protein>
<keyword evidence="2" id="KW-1133">Transmembrane helix</keyword>
<feature type="transmembrane region" description="Helical" evidence="2">
    <location>
        <begin position="218"/>
        <end position="240"/>
    </location>
</feature>
<accession>A0A9W6ZPB0</accession>
<keyword evidence="4" id="KW-1185">Reference proteome</keyword>
<proteinExistence type="predicted"/>
<evidence type="ECO:0000313" key="4">
    <source>
        <dbReference type="Proteomes" id="UP001165122"/>
    </source>
</evidence>
<feature type="region of interest" description="Disordered" evidence="1">
    <location>
        <begin position="92"/>
        <end position="112"/>
    </location>
</feature>
<dbReference type="EMBL" id="BRXW01000478">
    <property type="protein sequence ID" value="GMH58364.1"/>
    <property type="molecule type" value="Genomic_DNA"/>
</dbReference>
<sequence length="252" mass="27782">MMPRVLIGANRIVSIRTEFLFININKRRELSQNIHYQILSTDNALRTRPHTFPAILSPISASIKQILPARPPLTNAGPTLFYAQPKLKRSVPLSGSAQTRPRPRYRPVNPSGLLDRTAETFEEEEEDNTKLFGKAVKKEAGGSAGKALGGGVVAKQGVNAEALSKVVGGVGGPVNLERLNIGINFAQNFGMVVTLKWLPVDLKKWFEWVVALGLDFDMYGGMGESVSIALGLLVPAWLIYEYMHDMHLRDSF</sequence>
<organism evidence="3 4">
    <name type="scientific">Triparma laevis f. longispina</name>
    <dbReference type="NCBI Taxonomy" id="1714387"/>
    <lineage>
        <taxon>Eukaryota</taxon>
        <taxon>Sar</taxon>
        <taxon>Stramenopiles</taxon>
        <taxon>Ochrophyta</taxon>
        <taxon>Bolidophyceae</taxon>
        <taxon>Parmales</taxon>
        <taxon>Triparmaceae</taxon>
        <taxon>Triparma</taxon>
    </lineage>
</organism>